<evidence type="ECO:0000256" key="6">
    <source>
        <dbReference type="ARBA" id="ARBA00023136"/>
    </source>
</evidence>
<dbReference type="EMBL" id="KN840446">
    <property type="protein sequence ID" value="KIP11371.1"/>
    <property type="molecule type" value="Genomic_DNA"/>
</dbReference>
<evidence type="ECO:0000256" key="3">
    <source>
        <dbReference type="ARBA" id="ARBA00022448"/>
    </source>
</evidence>
<evidence type="ECO:0000256" key="2">
    <source>
        <dbReference type="ARBA" id="ARBA00010050"/>
    </source>
</evidence>
<keyword evidence="6 7" id="KW-0472">Membrane</keyword>
<gene>
    <name evidence="9" type="ORF">PHLGIDRAFT_99509</name>
</gene>
<name>A0A0C3S5P4_PHLG1</name>
<keyword evidence="3 7" id="KW-0813">Transport</keyword>
<dbReference type="CDD" id="cd15832">
    <property type="entry name" value="SNAP"/>
    <property type="match status" value="1"/>
</dbReference>
<evidence type="ECO:0000313" key="9">
    <source>
        <dbReference type="EMBL" id="KIP11371.1"/>
    </source>
</evidence>
<keyword evidence="4 7" id="KW-0931">ER-Golgi transport</keyword>
<dbReference type="Proteomes" id="UP000053257">
    <property type="component" value="Unassembled WGS sequence"/>
</dbReference>
<dbReference type="Gene3D" id="1.25.40.10">
    <property type="entry name" value="Tetratricopeptide repeat domain"/>
    <property type="match status" value="1"/>
</dbReference>
<dbReference type="InterPro" id="IPR011990">
    <property type="entry name" value="TPR-like_helical_dom_sf"/>
</dbReference>
<comment type="similarity">
    <text evidence="2 7">Belongs to the SNAP family.</text>
</comment>
<comment type="function">
    <text evidence="7">Required for vesicular transport between the endoplasmic reticulum and the Golgi apparatus.</text>
</comment>
<dbReference type="PRINTS" id="PR00448">
    <property type="entry name" value="NSFATTACHMNT"/>
</dbReference>
<dbReference type="GO" id="GO:0035494">
    <property type="term" value="P:SNARE complex disassembly"/>
    <property type="evidence" value="ECO:0007669"/>
    <property type="project" value="TreeGrafter"/>
</dbReference>
<feature type="region of interest" description="Disordered" evidence="8">
    <location>
        <begin position="1"/>
        <end position="28"/>
    </location>
</feature>
<dbReference type="PANTHER" id="PTHR13768:SF8">
    <property type="entry name" value="ALPHA-SOLUBLE NSF ATTACHMENT PROTEIN"/>
    <property type="match status" value="1"/>
</dbReference>
<reference evidence="9 10" key="1">
    <citation type="journal article" date="2014" name="PLoS Genet.">
        <title>Analysis of the Phlebiopsis gigantea genome, transcriptome and secretome provides insight into its pioneer colonization strategies of wood.</title>
        <authorList>
            <person name="Hori C."/>
            <person name="Ishida T."/>
            <person name="Igarashi K."/>
            <person name="Samejima M."/>
            <person name="Suzuki H."/>
            <person name="Master E."/>
            <person name="Ferreira P."/>
            <person name="Ruiz-Duenas F.J."/>
            <person name="Held B."/>
            <person name="Canessa P."/>
            <person name="Larrondo L.F."/>
            <person name="Schmoll M."/>
            <person name="Druzhinina I.S."/>
            <person name="Kubicek C.P."/>
            <person name="Gaskell J.A."/>
            <person name="Kersten P."/>
            <person name="St John F."/>
            <person name="Glasner J."/>
            <person name="Sabat G."/>
            <person name="Splinter BonDurant S."/>
            <person name="Syed K."/>
            <person name="Yadav J."/>
            <person name="Mgbeahuruike A.C."/>
            <person name="Kovalchuk A."/>
            <person name="Asiegbu F.O."/>
            <person name="Lackner G."/>
            <person name="Hoffmeister D."/>
            <person name="Rencoret J."/>
            <person name="Gutierrez A."/>
            <person name="Sun H."/>
            <person name="Lindquist E."/>
            <person name="Barry K."/>
            <person name="Riley R."/>
            <person name="Grigoriev I.V."/>
            <person name="Henrissat B."/>
            <person name="Kues U."/>
            <person name="Berka R.M."/>
            <person name="Martinez A.T."/>
            <person name="Covert S.F."/>
            <person name="Blanchette R.A."/>
            <person name="Cullen D."/>
        </authorList>
    </citation>
    <scope>NUCLEOTIDE SEQUENCE [LARGE SCALE GENOMIC DNA]</scope>
    <source>
        <strain evidence="9 10">11061_1 CR5-6</strain>
    </source>
</reference>
<evidence type="ECO:0000256" key="8">
    <source>
        <dbReference type="SAM" id="MobiDB-lite"/>
    </source>
</evidence>
<keyword evidence="5 7" id="KW-0653">Protein transport</keyword>
<proteinExistence type="inferred from homology"/>
<comment type="subcellular location">
    <subcellularLocation>
        <location evidence="1 7">Membrane</location>
        <topology evidence="1 7">Peripheral membrane protein</topology>
    </subcellularLocation>
</comment>
<keyword evidence="10" id="KW-1185">Reference proteome</keyword>
<dbReference type="SUPFAM" id="SSF48452">
    <property type="entry name" value="TPR-like"/>
    <property type="match status" value="1"/>
</dbReference>
<dbReference type="GO" id="GO:0006886">
    <property type="term" value="P:intracellular protein transport"/>
    <property type="evidence" value="ECO:0007669"/>
    <property type="project" value="UniProtKB-UniRule"/>
</dbReference>
<dbReference type="GO" id="GO:0031201">
    <property type="term" value="C:SNARE complex"/>
    <property type="evidence" value="ECO:0007669"/>
    <property type="project" value="TreeGrafter"/>
</dbReference>
<evidence type="ECO:0000313" key="10">
    <source>
        <dbReference type="Proteomes" id="UP000053257"/>
    </source>
</evidence>
<dbReference type="AlphaFoldDB" id="A0A0C3S5P4"/>
<protein>
    <recommendedName>
        <fullName evidence="11">Vesicular-fusion protein SEC17</fullName>
    </recommendedName>
</protein>
<evidence type="ECO:0000256" key="7">
    <source>
        <dbReference type="RuleBase" id="RU367013"/>
    </source>
</evidence>
<accession>A0A0C3S5P4</accession>
<dbReference type="GO" id="GO:0019905">
    <property type="term" value="F:syntaxin binding"/>
    <property type="evidence" value="ECO:0007669"/>
    <property type="project" value="TreeGrafter"/>
</dbReference>
<evidence type="ECO:0000256" key="5">
    <source>
        <dbReference type="ARBA" id="ARBA00022927"/>
    </source>
</evidence>
<evidence type="ECO:0000256" key="1">
    <source>
        <dbReference type="ARBA" id="ARBA00004170"/>
    </source>
</evidence>
<dbReference type="Pfam" id="PF14938">
    <property type="entry name" value="SNAP"/>
    <property type="match status" value="1"/>
</dbReference>
<evidence type="ECO:0008006" key="11">
    <source>
        <dbReference type="Google" id="ProtNLM"/>
    </source>
</evidence>
<dbReference type="GO" id="GO:0005774">
    <property type="term" value="C:vacuolar membrane"/>
    <property type="evidence" value="ECO:0007669"/>
    <property type="project" value="TreeGrafter"/>
</dbReference>
<dbReference type="PANTHER" id="PTHR13768">
    <property type="entry name" value="SOLUBLE NSF ATTACHMENT PROTEIN SNAP"/>
    <property type="match status" value="1"/>
</dbReference>
<dbReference type="OrthoDB" id="9984275at2759"/>
<organism evidence="9 10">
    <name type="scientific">Phlebiopsis gigantea (strain 11061_1 CR5-6)</name>
    <name type="common">White-rot fungus</name>
    <name type="synonym">Peniophora gigantea</name>
    <dbReference type="NCBI Taxonomy" id="745531"/>
    <lineage>
        <taxon>Eukaryota</taxon>
        <taxon>Fungi</taxon>
        <taxon>Dikarya</taxon>
        <taxon>Basidiomycota</taxon>
        <taxon>Agaricomycotina</taxon>
        <taxon>Agaricomycetes</taxon>
        <taxon>Polyporales</taxon>
        <taxon>Phanerochaetaceae</taxon>
        <taxon>Phlebiopsis</taxon>
    </lineage>
</organism>
<dbReference type="InterPro" id="IPR000744">
    <property type="entry name" value="NSF_attach"/>
</dbReference>
<dbReference type="FunFam" id="1.25.40.10:FF:000049">
    <property type="entry name" value="Alpha-soluble NSF attachment protein-like"/>
    <property type="match status" value="1"/>
</dbReference>
<dbReference type="HOGENOM" id="CLU_046329_0_2_1"/>
<evidence type="ECO:0000256" key="4">
    <source>
        <dbReference type="ARBA" id="ARBA00022892"/>
    </source>
</evidence>
<dbReference type="STRING" id="745531.A0A0C3S5P4"/>
<sequence>MPAKSTAQTLLEKADKKANSSSGWFSSSSTKFEEAGDLYQQAANQFKIEKLFREAGDAHAREAECREKSQEANEAAQAWWNAAKAYKRGYPDLAITALSQTITHLTKQGRFRQAADREKEIGQIYLQELNDLQKACESLERAGEWYIQEDAQATANACFKDAADLHADLEQYPQAIARYEQVANASLSSALTKYSVKEYWLRACLCALAMGDTVTSKRNLTKYSSLDTTFSSTREAKFINIITEAIEAGDVETFTGAVFEYDQVMRLDNWKTSILSKIKKNMQTDDIGIL</sequence>
<dbReference type="GO" id="GO:0005483">
    <property type="term" value="F:soluble NSF attachment protein activity"/>
    <property type="evidence" value="ECO:0007669"/>
    <property type="project" value="UniProtKB-ARBA"/>
</dbReference>